<reference evidence="2 3" key="1">
    <citation type="submission" date="2022-09" db="EMBL/GenBank/DDBJ databases">
        <authorList>
            <person name="Palmer J.M."/>
        </authorList>
    </citation>
    <scope>NUCLEOTIDE SEQUENCE [LARGE SCALE GENOMIC DNA]</scope>
    <source>
        <strain evidence="2 3">DSM 7382</strain>
    </source>
</reference>
<evidence type="ECO:0000256" key="1">
    <source>
        <dbReference type="SAM" id="MobiDB-lite"/>
    </source>
</evidence>
<dbReference type="Proteomes" id="UP001385951">
    <property type="component" value="Unassembled WGS sequence"/>
</dbReference>
<accession>A0AAW0FP27</accession>
<organism evidence="2 3">
    <name type="scientific">Cerrena zonata</name>
    <dbReference type="NCBI Taxonomy" id="2478898"/>
    <lineage>
        <taxon>Eukaryota</taxon>
        <taxon>Fungi</taxon>
        <taxon>Dikarya</taxon>
        <taxon>Basidiomycota</taxon>
        <taxon>Agaricomycotina</taxon>
        <taxon>Agaricomycetes</taxon>
        <taxon>Polyporales</taxon>
        <taxon>Cerrenaceae</taxon>
        <taxon>Cerrena</taxon>
    </lineage>
</organism>
<dbReference type="AlphaFoldDB" id="A0AAW0FP27"/>
<evidence type="ECO:0000313" key="2">
    <source>
        <dbReference type="EMBL" id="KAK7682768.1"/>
    </source>
</evidence>
<name>A0AAW0FP27_9APHY</name>
<protein>
    <submittedName>
        <fullName evidence="2">Uncharacterized protein</fullName>
    </submittedName>
</protein>
<feature type="region of interest" description="Disordered" evidence="1">
    <location>
        <begin position="1"/>
        <end position="28"/>
    </location>
</feature>
<feature type="region of interest" description="Disordered" evidence="1">
    <location>
        <begin position="72"/>
        <end position="99"/>
    </location>
</feature>
<proteinExistence type="predicted"/>
<comment type="caution">
    <text evidence="2">The sequence shown here is derived from an EMBL/GenBank/DDBJ whole genome shotgun (WGS) entry which is preliminary data.</text>
</comment>
<keyword evidence="3" id="KW-1185">Reference proteome</keyword>
<feature type="compositionally biased region" description="Polar residues" evidence="1">
    <location>
        <begin position="19"/>
        <end position="28"/>
    </location>
</feature>
<evidence type="ECO:0000313" key="3">
    <source>
        <dbReference type="Proteomes" id="UP001385951"/>
    </source>
</evidence>
<sequence>MKQRAGTRKPQQMEHRVPHSSTNSYVNHSLSALHRRGDGLMMTSKQYQKIKEFDHSLPYKHFLRLSRIIEKHKAQNRTHPPEQTPVSHTEIPLSSFPSL</sequence>
<gene>
    <name evidence="2" type="ORF">QCA50_014151</name>
</gene>
<dbReference type="EMBL" id="JASBNA010000034">
    <property type="protein sequence ID" value="KAK7682768.1"/>
    <property type="molecule type" value="Genomic_DNA"/>
</dbReference>